<dbReference type="EMBL" id="VJMJ01000243">
    <property type="protein sequence ID" value="KAF0725399.1"/>
    <property type="molecule type" value="Genomic_DNA"/>
</dbReference>
<gene>
    <name evidence="2" type="ORF">Ae201684_016170</name>
</gene>
<sequence>MERTMRSRSTLRKETRILTRCQRKSLNKAKLPMRRWRRRANIQRNGSKPTIMSNSSSRTTLADQSCEDSQDTPYSNLIVVIKSTSKKRRVPIQRQEKTERRSTRTCKMANKKLPTGVKHIDPNNYSSGTDEDEMDESPVVGQGFPTSLRTLEKDTLLMKRQFPSVDTHVIEQVLVDTIPKEEDQHSYNAILTEAAVRLEAIHEELIAARRSTLRHVDP</sequence>
<dbReference type="Proteomes" id="UP000481153">
    <property type="component" value="Unassembled WGS sequence"/>
</dbReference>
<protein>
    <submittedName>
        <fullName evidence="2">Uncharacterized protein</fullName>
    </submittedName>
</protein>
<feature type="compositionally biased region" description="Polar residues" evidence="1">
    <location>
        <begin position="42"/>
        <end position="63"/>
    </location>
</feature>
<organism evidence="2 3">
    <name type="scientific">Aphanomyces euteiches</name>
    <dbReference type="NCBI Taxonomy" id="100861"/>
    <lineage>
        <taxon>Eukaryota</taxon>
        <taxon>Sar</taxon>
        <taxon>Stramenopiles</taxon>
        <taxon>Oomycota</taxon>
        <taxon>Saprolegniomycetes</taxon>
        <taxon>Saprolegniales</taxon>
        <taxon>Verrucalvaceae</taxon>
        <taxon>Aphanomyces</taxon>
    </lineage>
</organism>
<name>A0A6G0WD58_9STRA</name>
<dbReference type="VEuPathDB" id="FungiDB:AeMF1_009949"/>
<evidence type="ECO:0000256" key="1">
    <source>
        <dbReference type="SAM" id="MobiDB-lite"/>
    </source>
</evidence>
<keyword evidence="3" id="KW-1185">Reference proteome</keyword>
<evidence type="ECO:0000313" key="2">
    <source>
        <dbReference type="EMBL" id="KAF0725399.1"/>
    </source>
</evidence>
<proteinExistence type="predicted"/>
<accession>A0A6G0WD58</accession>
<feature type="region of interest" description="Disordered" evidence="1">
    <location>
        <begin position="114"/>
        <end position="143"/>
    </location>
</feature>
<feature type="region of interest" description="Disordered" evidence="1">
    <location>
        <begin position="42"/>
        <end position="70"/>
    </location>
</feature>
<comment type="caution">
    <text evidence="2">The sequence shown here is derived from an EMBL/GenBank/DDBJ whole genome shotgun (WGS) entry which is preliminary data.</text>
</comment>
<reference evidence="2 3" key="1">
    <citation type="submission" date="2019-07" db="EMBL/GenBank/DDBJ databases">
        <title>Genomics analysis of Aphanomyces spp. identifies a new class of oomycete effector associated with host adaptation.</title>
        <authorList>
            <person name="Gaulin E."/>
        </authorList>
    </citation>
    <scope>NUCLEOTIDE SEQUENCE [LARGE SCALE GENOMIC DNA]</scope>
    <source>
        <strain evidence="2 3">ATCC 201684</strain>
    </source>
</reference>
<dbReference type="AlphaFoldDB" id="A0A6G0WD58"/>
<evidence type="ECO:0000313" key="3">
    <source>
        <dbReference type="Proteomes" id="UP000481153"/>
    </source>
</evidence>